<accession>A0ABR4LVV8</accession>
<dbReference type="RefSeq" id="XP_070887298.1">
    <property type="nucleotide sequence ID" value="XM_071028823.1"/>
</dbReference>
<evidence type="ECO:0000313" key="3">
    <source>
        <dbReference type="Proteomes" id="UP001610432"/>
    </source>
</evidence>
<comment type="caution">
    <text evidence="2">The sequence shown here is derived from an EMBL/GenBank/DDBJ whole genome shotgun (WGS) entry which is preliminary data.</text>
</comment>
<protein>
    <recommendedName>
        <fullName evidence="4">Mitochondrial mRNA-processing protein COX24 C-terminal domain-containing protein</fullName>
    </recommendedName>
</protein>
<gene>
    <name evidence="2" type="ORF">BJX67DRAFT_350440</name>
</gene>
<dbReference type="GeneID" id="98143895"/>
<dbReference type="Proteomes" id="UP001610432">
    <property type="component" value="Unassembled WGS sequence"/>
</dbReference>
<name>A0ABR4LVV8_9EURO</name>
<organism evidence="2 3">
    <name type="scientific">Aspergillus lucknowensis</name>
    <dbReference type="NCBI Taxonomy" id="176173"/>
    <lineage>
        <taxon>Eukaryota</taxon>
        <taxon>Fungi</taxon>
        <taxon>Dikarya</taxon>
        <taxon>Ascomycota</taxon>
        <taxon>Pezizomycotina</taxon>
        <taxon>Eurotiomycetes</taxon>
        <taxon>Eurotiomycetidae</taxon>
        <taxon>Eurotiales</taxon>
        <taxon>Aspergillaceae</taxon>
        <taxon>Aspergillus</taxon>
        <taxon>Aspergillus subgen. Nidulantes</taxon>
    </lineage>
</organism>
<evidence type="ECO:0000256" key="1">
    <source>
        <dbReference type="SAM" id="MobiDB-lite"/>
    </source>
</evidence>
<evidence type="ECO:0000313" key="2">
    <source>
        <dbReference type="EMBL" id="KAL2868319.1"/>
    </source>
</evidence>
<feature type="region of interest" description="Disordered" evidence="1">
    <location>
        <begin position="1031"/>
        <end position="1051"/>
    </location>
</feature>
<sequence>MKGRLVPAYLLRPSCRSCLGSSFVDPHLTRISCQPRRCFGRCHSVVKRHRIGLDILEEYYRLSSSSEVLSATPPLKSKTPGFWISFLNEKFLRKYPGRHFGRSLTRNSFMWNMKLSYLLLHARSILKTNLLAHLGFKLNNWSVVFTLFSRLLDAAEGLKEVSPNPKSGVVDFWASSVGLSLDQLTDQRFQSFPRLSTQNPNSAPFSGLTNLDALTRTPFAQYHYATLMAEVWKSLGEIVLTAADAPPNESKLAMSCVYRILARLHHSGVISERVYKYTAADVHQTTFRPPGMHLLFTHIMDVLSDAAWLAHENEAAAEAAVTGQDSPFLPVKIGIKELGHEIWIEFILWCCVEHGHIKEGAWLIDQMKSRVGDMAWKFQSWEPLLRDQELLFNLKIDREVSWNLSGLSDIAAVPRTQSNPAPFLGMGRRTVSAEVVLALLDNVSNEVYVSPGRGMRSISLLSHLNGLKFAILPTMDEPKLLPTTKATNWLATRVIESGGLNPNADPQTFDDFLRVTTCLIPPWSITLGAAEGSLAQLRPSQLYDGTSAFVGLMEHNLRCFCSHQLLRGASNMFAMLQDVFDSSKILRIDEFFSAHMEYPSASVSTEYHGSLPSLKLFESSNPQISNVTLAKLLDLITASRTFEFGEWLLFSDDIDGPAVPASAYGDQALAPSILRFAAATKNITLGESVFQSLTPPLSGNTIRTLCIYHITMHEWDMVASLLAYIRDYRLKSWTHSSIATLAAEIVRLEHRFQQQQSSKQSRAAASNTKRNISQAKEILRRILTGEFHEIPHRIRPSNHQVEAVLAFHRLFSDMSSPSLREVASHVPLTPVSFKTRDVYIPTPSFHLILAADVEARGSSSGQRLYKRFCASLNSPALRAIQEAGRQRPSAQPSQNPGKGEPNYDSGYARHLHNKMVFPNINTVKIIARAAREEYDQACAATRAQSVEAKHATTEMVAETEMDGIPPTPQPQHDSGFGSATSPAAQSAKAETTLFFCIQRFELMGMSEFEIIHEVGAAVYQKYRELWGKRKRRLRRRKRTRHKSRRRYRPRY</sequence>
<proteinExistence type="predicted"/>
<feature type="region of interest" description="Disordered" evidence="1">
    <location>
        <begin position="882"/>
        <end position="907"/>
    </location>
</feature>
<reference evidence="2 3" key="1">
    <citation type="submission" date="2024-07" db="EMBL/GenBank/DDBJ databases">
        <title>Section-level genome sequencing and comparative genomics of Aspergillus sections Usti and Cavernicolus.</title>
        <authorList>
            <consortium name="Lawrence Berkeley National Laboratory"/>
            <person name="Nybo J.L."/>
            <person name="Vesth T.C."/>
            <person name="Theobald S."/>
            <person name="Frisvad J.C."/>
            <person name="Larsen T.O."/>
            <person name="Kjaerboelling I."/>
            <person name="Rothschild-Mancinelli K."/>
            <person name="Lyhne E.K."/>
            <person name="Kogle M.E."/>
            <person name="Barry K."/>
            <person name="Clum A."/>
            <person name="Na H."/>
            <person name="Ledsgaard L."/>
            <person name="Lin J."/>
            <person name="Lipzen A."/>
            <person name="Kuo A."/>
            <person name="Riley R."/>
            <person name="Mondo S."/>
            <person name="Labutti K."/>
            <person name="Haridas S."/>
            <person name="Pangalinan J."/>
            <person name="Salamov A.A."/>
            <person name="Simmons B.A."/>
            <person name="Magnuson J.K."/>
            <person name="Chen J."/>
            <person name="Drula E."/>
            <person name="Henrissat B."/>
            <person name="Wiebenga A."/>
            <person name="Lubbers R.J."/>
            <person name="Gomes A.C."/>
            <person name="Macurrencykelacurrency M.R."/>
            <person name="Stajich J."/>
            <person name="Grigoriev I.V."/>
            <person name="Mortensen U.H."/>
            <person name="De Vries R.P."/>
            <person name="Baker S.E."/>
            <person name="Andersen M.R."/>
        </authorList>
    </citation>
    <scope>NUCLEOTIDE SEQUENCE [LARGE SCALE GENOMIC DNA]</scope>
    <source>
        <strain evidence="2 3">CBS 449.75</strain>
    </source>
</reference>
<dbReference type="EMBL" id="JBFXLQ010000014">
    <property type="protein sequence ID" value="KAL2868319.1"/>
    <property type="molecule type" value="Genomic_DNA"/>
</dbReference>
<keyword evidence="3" id="KW-1185">Reference proteome</keyword>
<evidence type="ECO:0008006" key="4">
    <source>
        <dbReference type="Google" id="ProtNLM"/>
    </source>
</evidence>